<protein>
    <recommendedName>
        <fullName evidence="3">Calmodulin-lysine N-methyltransferase</fullName>
    </recommendedName>
</protein>
<dbReference type="InterPro" id="IPR019410">
    <property type="entry name" value="Methyltransf_16"/>
</dbReference>
<dbReference type="PANTHER" id="PTHR14614">
    <property type="entry name" value="HEPATOCELLULAR CARCINOMA-ASSOCIATED ANTIGEN"/>
    <property type="match status" value="1"/>
</dbReference>
<dbReference type="Gene3D" id="3.40.50.150">
    <property type="entry name" value="Vaccinia Virus protein VP39"/>
    <property type="match status" value="1"/>
</dbReference>
<dbReference type="SUPFAM" id="SSF53335">
    <property type="entry name" value="S-adenosyl-L-methionine-dependent methyltransferases"/>
    <property type="match status" value="1"/>
</dbReference>
<accession>A0ABP0NNB4</accession>
<proteinExistence type="predicted"/>
<comment type="caution">
    <text evidence="1">The sequence shown here is derived from an EMBL/GenBank/DDBJ whole genome shotgun (WGS) entry which is preliminary data.</text>
</comment>
<evidence type="ECO:0008006" key="3">
    <source>
        <dbReference type="Google" id="ProtNLM"/>
    </source>
</evidence>
<dbReference type="InterPro" id="IPR029063">
    <property type="entry name" value="SAM-dependent_MTases_sf"/>
</dbReference>
<gene>
    <name evidence="1" type="ORF">CCMP2556_LOCUS32091</name>
</gene>
<dbReference type="Proteomes" id="UP001642484">
    <property type="component" value="Unassembled WGS sequence"/>
</dbReference>
<evidence type="ECO:0000313" key="2">
    <source>
        <dbReference type="Proteomes" id="UP001642484"/>
    </source>
</evidence>
<reference evidence="1 2" key="1">
    <citation type="submission" date="2024-02" db="EMBL/GenBank/DDBJ databases">
        <authorList>
            <person name="Chen Y."/>
            <person name="Shah S."/>
            <person name="Dougan E. K."/>
            <person name="Thang M."/>
            <person name="Chan C."/>
        </authorList>
    </citation>
    <scope>NUCLEOTIDE SEQUENCE [LARGE SCALE GENOMIC DNA]</scope>
</reference>
<keyword evidence="2" id="KW-1185">Reference proteome</keyword>
<evidence type="ECO:0000313" key="1">
    <source>
        <dbReference type="EMBL" id="CAK9065261.1"/>
    </source>
</evidence>
<dbReference type="Pfam" id="PF10294">
    <property type="entry name" value="Methyltransf_16"/>
    <property type="match status" value="1"/>
</dbReference>
<sequence>MFDDAADIDLELALLKAEPLKALQSLQSKLPQLAPQLRRQRHLLCPLCCSGDDEVAAAAAKLLDQLAEPEATFCGGRRTFHYRGIEVEYWELDEDPGDLLFGYGAWPVAESLSKLLINSTLSEHDSQVVPSVHGKHVLEIGAGVALVGLTCCACGAKVRLTDGENRLVKALEEHHGHHNDLSFEVLDWNVDQGVEQFDIIVASDVLLCCCGAPEALPAVLSRRLKLDGKALLLNVLRGARAQLIAISLLQRHGFLVSIFAVASLDMLPLSTEQISKLPDAAHVLLVVTWAEEQMPLPASTT</sequence>
<organism evidence="1 2">
    <name type="scientific">Durusdinium trenchii</name>
    <dbReference type="NCBI Taxonomy" id="1381693"/>
    <lineage>
        <taxon>Eukaryota</taxon>
        <taxon>Sar</taxon>
        <taxon>Alveolata</taxon>
        <taxon>Dinophyceae</taxon>
        <taxon>Suessiales</taxon>
        <taxon>Symbiodiniaceae</taxon>
        <taxon>Durusdinium</taxon>
    </lineage>
</organism>
<dbReference type="EMBL" id="CAXAMN010021995">
    <property type="protein sequence ID" value="CAK9065261.1"/>
    <property type="molecule type" value="Genomic_DNA"/>
</dbReference>
<name>A0ABP0NNB4_9DINO</name>